<dbReference type="Pfam" id="PF04268">
    <property type="entry name" value="SoxG"/>
    <property type="match status" value="1"/>
</dbReference>
<dbReference type="Gene3D" id="3.30.1360.120">
    <property type="entry name" value="Probable tRNA modification gtpase trme, domain 1"/>
    <property type="match status" value="1"/>
</dbReference>
<evidence type="ECO:0000313" key="2">
    <source>
        <dbReference type="Proteomes" id="UP001596337"/>
    </source>
</evidence>
<organism evidence="1 2">
    <name type="scientific">Haloechinothrix salitolerans</name>
    <dbReference type="NCBI Taxonomy" id="926830"/>
    <lineage>
        <taxon>Bacteria</taxon>
        <taxon>Bacillati</taxon>
        <taxon>Actinomycetota</taxon>
        <taxon>Actinomycetes</taxon>
        <taxon>Pseudonocardiales</taxon>
        <taxon>Pseudonocardiaceae</taxon>
        <taxon>Haloechinothrix</taxon>
    </lineage>
</organism>
<protein>
    <submittedName>
        <fullName evidence="1">Sarcosine oxidase subunit gamma</fullName>
    </submittedName>
</protein>
<sequence>MTADIRTRRSPLDGWVEWLAKLAPAVEVAERPFRTQITLRLRDVGRAAAVSAVLGAELPRTPCTFTEGDGPHGPVEVAWLGPDEYLVLAQPGLQRTLESALRQAIGDADGAVVDVSAQRTTLTLAGPKARDLLAHGCAIDLHPSVSPTGTCVQTLLAQAGIVLLVRGADEFTVLVRASFARYLAAWLLDAGVEYREEPV</sequence>
<dbReference type="EMBL" id="JBHSXX010000001">
    <property type="protein sequence ID" value="MFC6869006.1"/>
    <property type="molecule type" value="Genomic_DNA"/>
</dbReference>
<accession>A0ABW2C136</accession>
<dbReference type="SUPFAM" id="SSF103025">
    <property type="entry name" value="Folate-binding domain"/>
    <property type="match status" value="1"/>
</dbReference>
<dbReference type="Gene3D" id="3.30.70.1520">
    <property type="entry name" value="Heterotetrameric sarcosine oxidase"/>
    <property type="match status" value="1"/>
</dbReference>
<dbReference type="RefSeq" id="WP_345392891.1">
    <property type="nucleotide sequence ID" value="NZ_BAABLA010000013.1"/>
</dbReference>
<dbReference type="InterPro" id="IPR027266">
    <property type="entry name" value="TrmE/GcvT-like"/>
</dbReference>
<dbReference type="Proteomes" id="UP001596337">
    <property type="component" value="Unassembled WGS sequence"/>
</dbReference>
<keyword evidence="2" id="KW-1185">Reference proteome</keyword>
<evidence type="ECO:0000313" key="1">
    <source>
        <dbReference type="EMBL" id="MFC6869006.1"/>
    </source>
</evidence>
<gene>
    <name evidence="1" type="ORF">ACFQGD_17830</name>
</gene>
<name>A0ABW2C136_9PSEU</name>
<proteinExistence type="predicted"/>
<reference evidence="2" key="1">
    <citation type="journal article" date="2019" name="Int. J. Syst. Evol. Microbiol.">
        <title>The Global Catalogue of Microorganisms (GCM) 10K type strain sequencing project: providing services to taxonomists for standard genome sequencing and annotation.</title>
        <authorList>
            <consortium name="The Broad Institute Genomics Platform"/>
            <consortium name="The Broad Institute Genome Sequencing Center for Infectious Disease"/>
            <person name="Wu L."/>
            <person name="Ma J."/>
        </authorList>
    </citation>
    <scope>NUCLEOTIDE SEQUENCE [LARGE SCALE GENOMIC DNA]</scope>
    <source>
        <strain evidence="2">KCTC 32255</strain>
    </source>
</reference>
<comment type="caution">
    <text evidence="1">The sequence shown here is derived from an EMBL/GenBank/DDBJ whole genome shotgun (WGS) entry which is preliminary data.</text>
</comment>
<dbReference type="InterPro" id="IPR007375">
    <property type="entry name" value="SoxG"/>
</dbReference>